<evidence type="ECO:0000313" key="1">
    <source>
        <dbReference type="EMBL" id="ACZ76338.1"/>
    </source>
</evidence>
<gene>
    <name evidence="1" type="ordered locus">Dd586_1470</name>
</gene>
<keyword evidence="2" id="KW-1185">Reference proteome</keyword>
<evidence type="ECO:0000313" key="2">
    <source>
        <dbReference type="Proteomes" id="UP000001446"/>
    </source>
</evidence>
<dbReference type="HOGENOM" id="CLU_3006881_0_0_6"/>
<dbReference type="KEGG" id="ddc:Dd586_1470"/>
<dbReference type="AlphaFoldDB" id="D2BWV4"/>
<sequence length="56" mass="6374">MPQDMAGRVPTLSLPLEWVFSLTNQHDEAGLSGAVFPRAGMPFFTTRRDIWHSNMR</sequence>
<accession>D2BWV4</accession>
<name>D2BWV4_DICZ5</name>
<protein>
    <submittedName>
        <fullName evidence="1">Uncharacterized protein</fullName>
    </submittedName>
</protein>
<organism evidence="1 2">
    <name type="scientific">Dickeya zeae (strain Ech586)</name>
    <name type="common">Dickeya dadantii (strain Ech586)</name>
    <dbReference type="NCBI Taxonomy" id="590409"/>
    <lineage>
        <taxon>Bacteria</taxon>
        <taxon>Pseudomonadati</taxon>
        <taxon>Pseudomonadota</taxon>
        <taxon>Gammaproteobacteria</taxon>
        <taxon>Enterobacterales</taxon>
        <taxon>Pectobacteriaceae</taxon>
        <taxon>Dickeya</taxon>
        <taxon>Dickeya parazeae</taxon>
    </lineage>
</organism>
<dbReference type="EMBL" id="CP001836">
    <property type="protein sequence ID" value="ACZ76338.1"/>
    <property type="molecule type" value="Genomic_DNA"/>
</dbReference>
<proteinExistence type="predicted"/>
<reference evidence="1" key="1">
    <citation type="submission" date="2009-12" db="EMBL/GenBank/DDBJ databases">
        <title>Complete sequence of Dickeya dadantii Ech586.</title>
        <authorList>
            <consortium name="US DOE Joint Genome Institute"/>
            <person name="Lucas S."/>
            <person name="Copeland A."/>
            <person name="Lapidus A."/>
            <person name="Glavina del Rio T."/>
            <person name="Tice H."/>
            <person name="Bruce D."/>
            <person name="Goodwin L."/>
            <person name="Pitluck S."/>
            <person name="Munk A.C."/>
            <person name="Brettin T."/>
            <person name="Detter J.C."/>
            <person name="Han C."/>
            <person name="Tapia R."/>
            <person name="Larimer F."/>
            <person name="Land M."/>
            <person name="Hauser L."/>
            <person name="Kyrpides N."/>
            <person name="Mikhailova N."/>
            <person name="Balakrishnan V."/>
            <person name="Glasner J."/>
            <person name="Perna N.T."/>
        </authorList>
    </citation>
    <scope>NUCLEOTIDE SEQUENCE [LARGE SCALE GENOMIC DNA]</scope>
    <source>
        <strain evidence="1">Ech586</strain>
    </source>
</reference>
<dbReference type="Proteomes" id="UP000001446">
    <property type="component" value="Chromosome"/>
</dbReference>
<dbReference type="STRING" id="590409.Dd586_1470"/>